<reference evidence="4" key="1">
    <citation type="journal article" date="2019" name="Int. J. Syst. Evol. Microbiol.">
        <title>The Global Catalogue of Microorganisms (GCM) 10K type strain sequencing project: providing services to taxonomists for standard genome sequencing and annotation.</title>
        <authorList>
            <consortium name="The Broad Institute Genomics Platform"/>
            <consortium name="The Broad Institute Genome Sequencing Center for Infectious Disease"/>
            <person name="Wu L."/>
            <person name="Ma J."/>
        </authorList>
    </citation>
    <scope>NUCLEOTIDE SEQUENCE [LARGE SCALE GENOMIC DNA]</scope>
    <source>
        <strain evidence="4">CGMCC 1.15122</strain>
    </source>
</reference>
<proteinExistence type="inferred from homology"/>
<dbReference type="SUPFAM" id="SSF51735">
    <property type="entry name" value="NAD(P)-binding Rossmann-fold domains"/>
    <property type="match status" value="1"/>
</dbReference>
<organism evidence="3 4">
    <name type="scientific">Vreelandella lutescens</name>
    <dbReference type="NCBI Taxonomy" id="1602943"/>
    <lineage>
        <taxon>Bacteria</taxon>
        <taxon>Pseudomonadati</taxon>
        <taxon>Pseudomonadota</taxon>
        <taxon>Gammaproteobacteria</taxon>
        <taxon>Oceanospirillales</taxon>
        <taxon>Halomonadaceae</taxon>
        <taxon>Vreelandella</taxon>
    </lineage>
</organism>
<dbReference type="InterPro" id="IPR036291">
    <property type="entry name" value="NAD(P)-bd_dom_sf"/>
</dbReference>
<dbReference type="Gene3D" id="3.40.50.720">
    <property type="entry name" value="NAD(P)-binding Rossmann-like Domain"/>
    <property type="match status" value="1"/>
</dbReference>
<dbReference type="InterPro" id="IPR002347">
    <property type="entry name" value="SDR_fam"/>
</dbReference>
<dbReference type="InterPro" id="IPR020904">
    <property type="entry name" value="Sc_DH/Rdtase_CS"/>
</dbReference>
<dbReference type="PANTHER" id="PTHR44196:SF1">
    <property type="entry name" value="DEHYDROGENASE_REDUCTASE SDR FAMILY MEMBER 7B"/>
    <property type="match status" value="1"/>
</dbReference>
<name>A0ABQ1NN64_9GAMM</name>
<dbReference type="Pfam" id="PF00106">
    <property type="entry name" value="adh_short"/>
    <property type="match status" value="1"/>
</dbReference>
<sequence>MSINAPADATPDVTANFTTTEQTKRSRCVLITGATGAIGGALAREYASNETHLILHGRNTGALEQVASQCREQGAQVTLSSVNLNDSDALAQWLTTLSNEQLPDIVIANAGKNTHPEQLGELEPWPEVQALLDINLTTPIAMAHHLVPAMRERGSGQLVFISSLAGWHGLPSTPTYSASKAGIKAYGEALRGLLSPCGIGVTVVMPGYVTSPMCNAMPGPKPWEWPPERAAKVIARGIRANRARVSFPFPLNFGTWWLAVLPAGVSQWLIKRLGFDHVGGQ</sequence>
<dbReference type="PRINTS" id="PR00081">
    <property type="entry name" value="GDHRDH"/>
</dbReference>
<accession>A0ABQ1NN64</accession>
<gene>
    <name evidence="3" type="primary">wcbP</name>
    <name evidence="3" type="ORF">GCM10011382_08550</name>
</gene>
<keyword evidence="2" id="KW-0560">Oxidoreductase</keyword>
<evidence type="ECO:0000313" key="3">
    <source>
        <dbReference type="EMBL" id="GGC80739.1"/>
    </source>
</evidence>
<evidence type="ECO:0000256" key="1">
    <source>
        <dbReference type="ARBA" id="ARBA00006484"/>
    </source>
</evidence>
<keyword evidence="4" id="KW-1185">Reference proteome</keyword>
<dbReference type="Proteomes" id="UP000597301">
    <property type="component" value="Unassembled WGS sequence"/>
</dbReference>
<protein>
    <submittedName>
        <fullName evidence="3">Oxidoreductase</fullName>
    </submittedName>
</protein>
<evidence type="ECO:0000256" key="2">
    <source>
        <dbReference type="ARBA" id="ARBA00023002"/>
    </source>
</evidence>
<evidence type="ECO:0000313" key="4">
    <source>
        <dbReference type="Proteomes" id="UP000597301"/>
    </source>
</evidence>
<dbReference type="PANTHER" id="PTHR44196">
    <property type="entry name" value="DEHYDROGENASE/REDUCTASE SDR FAMILY MEMBER 7B"/>
    <property type="match status" value="1"/>
</dbReference>
<dbReference type="PROSITE" id="PS00061">
    <property type="entry name" value="ADH_SHORT"/>
    <property type="match status" value="1"/>
</dbReference>
<dbReference type="EMBL" id="BMHM01000002">
    <property type="protein sequence ID" value="GGC80739.1"/>
    <property type="molecule type" value="Genomic_DNA"/>
</dbReference>
<comment type="similarity">
    <text evidence="1">Belongs to the short-chain dehydrogenases/reductases (SDR) family.</text>
</comment>
<comment type="caution">
    <text evidence="3">The sequence shown here is derived from an EMBL/GenBank/DDBJ whole genome shotgun (WGS) entry which is preliminary data.</text>
</comment>